<dbReference type="InterPro" id="IPR050164">
    <property type="entry name" value="Peptidase_C19"/>
</dbReference>
<dbReference type="GO" id="GO:0005634">
    <property type="term" value="C:nucleus"/>
    <property type="evidence" value="ECO:0007669"/>
    <property type="project" value="TreeGrafter"/>
</dbReference>
<dbReference type="GO" id="GO:0005829">
    <property type="term" value="C:cytosol"/>
    <property type="evidence" value="ECO:0007669"/>
    <property type="project" value="TreeGrafter"/>
</dbReference>
<feature type="compositionally biased region" description="Polar residues" evidence="2">
    <location>
        <begin position="1"/>
        <end position="22"/>
    </location>
</feature>
<evidence type="ECO:0000313" key="5">
    <source>
        <dbReference type="Proteomes" id="UP000309340"/>
    </source>
</evidence>
<gene>
    <name evidence="4" type="ORF">B0A55_08238</name>
</gene>
<feature type="compositionally biased region" description="Basic and acidic residues" evidence="2">
    <location>
        <begin position="294"/>
        <end position="342"/>
    </location>
</feature>
<feature type="region of interest" description="Disordered" evidence="2">
    <location>
        <begin position="428"/>
        <end position="449"/>
    </location>
</feature>
<reference evidence="4 5" key="1">
    <citation type="submission" date="2017-03" db="EMBL/GenBank/DDBJ databases">
        <title>Genomes of endolithic fungi from Antarctica.</title>
        <authorList>
            <person name="Coleine C."/>
            <person name="Masonjones S."/>
            <person name="Stajich J.E."/>
        </authorList>
    </citation>
    <scope>NUCLEOTIDE SEQUENCE [LARGE SCALE GENOMIC DNA]</scope>
    <source>
        <strain evidence="4 5">CCFEE 5184</strain>
    </source>
</reference>
<dbReference type="InterPro" id="IPR038765">
    <property type="entry name" value="Papain-like_cys_pep_sf"/>
</dbReference>
<feature type="region of interest" description="Disordered" evidence="2">
    <location>
        <begin position="1"/>
        <end position="33"/>
    </location>
</feature>
<dbReference type="AlphaFoldDB" id="A0A4U0X052"/>
<accession>A0A4U0X052</accession>
<dbReference type="InterPro" id="IPR001394">
    <property type="entry name" value="Peptidase_C19_UCH"/>
</dbReference>
<dbReference type="GO" id="GO:0016579">
    <property type="term" value="P:protein deubiquitination"/>
    <property type="evidence" value="ECO:0007669"/>
    <property type="project" value="InterPro"/>
</dbReference>
<dbReference type="Gene3D" id="3.90.70.10">
    <property type="entry name" value="Cysteine proteinases"/>
    <property type="match status" value="1"/>
</dbReference>
<protein>
    <recommendedName>
        <fullName evidence="3">USP domain-containing protein</fullName>
    </recommendedName>
</protein>
<sequence>MGASRPLQNISHSARANPQQKGTGAGVHKVRKAVPAGPFKKALEDVRARWAKLEEAREALDAEQEAKRKEAAKGTIKAVPSRFQPSTTQAESKKNVSERKYWTQIEKLQAACAEQGFELAFKGVPAPGAVEDALAAARQDHQTSTMIDAFALAPNSTPASTASLKRKLDTPSTDGPAAKKSKTGAPAPGRGGGAEKAPATVAFTKSEVLARSHLFSSRSKGSLDREKAEMERRKASGAAAAQARQKALEEKWAAEKQLKAEQMAAEKLAAEKLAAEQLAAEKKAAEEKRAAKKVAAEGKKAAKGKVVESRVAKHRTAKEEAVHERVSKGRVVESDATKRKTAEQTAVKKMAAEQLAAEKMAAEKMAAEKMAAEKMAAEKMAAEKMEAETKAAEEKRAAEERRVADEAATKQLAAKQLAVETKAVEEKRVADEEAAKQKCSDDCDASHEPKKAKCGDGEPRGLYNHHLACFSNVVIQLLAAALNGKDLEPLLGALEGVETYDVSPLHVRLLNGGTTTKTRHLGAMKTKLRAQIQSHVGDDARSVRGQLHDFLSKLCGRTTSGAVSPFFLQMAFAYGAAGTTSGDLSRRENMSGDSQEDSLQFYQKLLNVLSDGQDPTAMDALKSLFEIRTASTDVCQNGCVKDEATTSAPNVSISHEVIVPAAAAVNGQPQGLQTLLDESTRSSTEQVCSKCGEHAVTKVTSFTALPEQMVVEVHRGAFDGEKMKPSKPTTEVVLPVVAGVQLGGQQHDIVAAVMHQGETTFSGHYTVYRKHGGDWYLINDQVAMQVSGDFVKDDSEHETGHSAMLLLKKRQS</sequence>
<dbReference type="CDD" id="cd02257">
    <property type="entry name" value="Peptidase_C19"/>
    <property type="match status" value="1"/>
</dbReference>
<evidence type="ECO:0000256" key="2">
    <source>
        <dbReference type="SAM" id="MobiDB-lite"/>
    </source>
</evidence>
<dbReference type="InterPro" id="IPR028889">
    <property type="entry name" value="USP"/>
</dbReference>
<dbReference type="PANTHER" id="PTHR24006:SF937">
    <property type="entry name" value="UBIQUITIN CARBOXYL-TERMINAL HYDROLASE"/>
    <property type="match status" value="1"/>
</dbReference>
<name>A0A4U0X052_9PEZI</name>
<dbReference type="OrthoDB" id="3870888at2759"/>
<feature type="region of interest" description="Disordered" evidence="2">
    <location>
        <begin position="156"/>
        <end position="198"/>
    </location>
</feature>
<feature type="region of interest" description="Disordered" evidence="2">
    <location>
        <begin position="217"/>
        <end position="243"/>
    </location>
</feature>
<feature type="compositionally biased region" description="Basic and acidic residues" evidence="2">
    <location>
        <begin position="62"/>
        <end position="72"/>
    </location>
</feature>
<keyword evidence="5" id="KW-1185">Reference proteome</keyword>
<dbReference type="PROSITE" id="PS50235">
    <property type="entry name" value="USP_3"/>
    <property type="match status" value="1"/>
</dbReference>
<dbReference type="SUPFAM" id="SSF54001">
    <property type="entry name" value="Cysteine proteinases"/>
    <property type="match status" value="1"/>
</dbReference>
<dbReference type="Proteomes" id="UP000309340">
    <property type="component" value="Unassembled WGS sequence"/>
</dbReference>
<dbReference type="PANTHER" id="PTHR24006">
    <property type="entry name" value="UBIQUITIN CARBOXYL-TERMINAL HYDROLASE"/>
    <property type="match status" value="1"/>
</dbReference>
<feature type="compositionally biased region" description="Basic and acidic residues" evidence="2">
    <location>
        <begin position="221"/>
        <end position="234"/>
    </location>
</feature>
<feature type="region of interest" description="Disordered" evidence="2">
    <location>
        <begin position="62"/>
        <end position="98"/>
    </location>
</feature>
<dbReference type="GO" id="GO:0004843">
    <property type="term" value="F:cysteine-type deubiquitinase activity"/>
    <property type="evidence" value="ECO:0007669"/>
    <property type="project" value="InterPro"/>
</dbReference>
<comment type="caution">
    <text evidence="4">The sequence shown here is derived from an EMBL/GenBank/DDBJ whole genome shotgun (WGS) entry which is preliminary data.</text>
</comment>
<proteinExistence type="predicted"/>
<organism evidence="4 5">
    <name type="scientific">Friedmanniomyces simplex</name>
    <dbReference type="NCBI Taxonomy" id="329884"/>
    <lineage>
        <taxon>Eukaryota</taxon>
        <taxon>Fungi</taxon>
        <taxon>Dikarya</taxon>
        <taxon>Ascomycota</taxon>
        <taxon>Pezizomycotina</taxon>
        <taxon>Dothideomycetes</taxon>
        <taxon>Dothideomycetidae</taxon>
        <taxon>Mycosphaerellales</taxon>
        <taxon>Teratosphaeriaceae</taxon>
        <taxon>Friedmanniomyces</taxon>
    </lineage>
</organism>
<dbReference type="STRING" id="329884.A0A4U0X052"/>
<dbReference type="Pfam" id="PF00443">
    <property type="entry name" value="UCH"/>
    <property type="match status" value="1"/>
</dbReference>
<evidence type="ECO:0000313" key="4">
    <source>
        <dbReference type="EMBL" id="TKA68947.1"/>
    </source>
</evidence>
<feature type="domain" description="USP" evidence="3">
    <location>
        <begin position="460"/>
        <end position="810"/>
    </location>
</feature>
<evidence type="ECO:0000256" key="1">
    <source>
        <dbReference type="SAM" id="Coils"/>
    </source>
</evidence>
<keyword evidence="1" id="KW-0175">Coiled coil</keyword>
<evidence type="ECO:0000259" key="3">
    <source>
        <dbReference type="PROSITE" id="PS50235"/>
    </source>
</evidence>
<feature type="region of interest" description="Disordered" evidence="2">
    <location>
        <begin position="294"/>
        <end position="346"/>
    </location>
</feature>
<dbReference type="EMBL" id="NAJQ01000478">
    <property type="protein sequence ID" value="TKA68947.1"/>
    <property type="molecule type" value="Genomic_DNA"/>
</dbReference>
<feature type="coiled-coil region" evidence="1">
    <location>
        <begin position="375"/>
        <end position="402"/>
    </location>
</feature>